<dbReference type="EMBL" id="JACIDX010000003">
    <property type="protein sequence ID" value="MBB3954054.1"/>
    <property type="molecule type" value="Genomic_DNA"/>
</dbReference>
<feature type="transmembrane region" description="Helical" evidence="7">
    <location>
        <begin position="52"/>
        <end position="74"/>
    </location>
</feature>
<evidence type="ECO:0000256" key="4">
    <source>
        <dbReference type="ARBA" id="ARBA00022692"/>
    </source>
</evidence>
<feature type="transmembrane region" description="Helical" evidence="7">
    <location>
        <begin position="86"/>
        <end position="104"/>
    </location>
</feature>
<feature type="transmembrane region" description="Helical" evidence="7">
    <location>
        <begin position="372"/>
        <end position="392"/>
    </location>
</feature>
<comment type="caution">
    <text evidence="9">The sequence shown here is derived from an EMBL/GenBank/DDBJ whole genome shotgun (WGS) entry which is preliminary data.</text>
</comment>
<accession>A0A7W6G4V8</accession>
<dbReference type="Gene3D" id="1.20.1250.20">
    <property type="entry name" value="MFS general substrate transporter like domains"/>
    <property type="match status" value="1"/>
</dbReference>
<evidence type="ECO:0000256" key="5">
    <source>
        <dbReference type="ARBA" id="ARBA00022989"/>
    </source>
</evidence>
<dbReference type="PANTHER" id="PTHR23517">
    <property type="entry name" value="RESISTANCE PROTEIN MDTM, PUTATIVE-RELATED-RELATED"/>
    <property type="match status" value="1"/>
</dbReference>
<keyword evidence="2" id="KW-0813">Transport</keyword>
<evidence type="ECO:0000256" key="1">
    <source>
        <dbReference type="ARBA" id="ARBA00004651"/>
    </source>
</evidence>
<evidence type="ECO:0000256" key="7">
    <source>
        <dbReference type="SAM" id="Phobius"/>
    </source>
</evidence>
<feature type="transmembrane region" description="Helical" evidence="7">
    <location>
        <begin position="214"/>
        <end position="236"/>
    </location>
</feature>
<organism evidence="9 10">
    <name type="scientific">Novosphingobium sediminicola</name>
    <dbReference type="NCBI Taxonomy" id="563162"/>
    <lineage>
        <taxon>Bacteria</taxon>
        <taxon>Pseudomonadati</taxon>
        <taxon>Pseudomonadota</taxon>
        <taxon>Alphaproteobacteria</taxon>
        <taxon>Sphingomonadales</taxon>
        <taxon>Sphingomonadaceae</taxon>
        <taxon>Novosphingobium</taxon>
    </lineage>
</organism>
<feature type="transmembrane region" description="Helical" evidence="7">
    <location>
        <begin position="286"/>
        <end position="304"/>
    </location>
</feature>
<keyword evidence="6 7" id="KW-0472">Membrane</keyword>
<dbReference type="AlphaFoldDB" id="A0A7W6G4V8"/>
<keyword evidence="10" id="KW-1185">Reference proteome</keyword>
<evidence type="ECO:0000256" key="6">
    <source>
        <dbReference type="ARBA" id="ARBA00023136"/>
    </source>
</evidence>
<dbReference type="RefSeq" id="WP_246404239.1">
    <property type="nucleotide sequence ID" value="NZ_JACIDX010000003.1"/>
</dbReference>
<reference evidence="9 10" key="1">
    <citation type="submission" date="2020-08" db="EMBL/GenBank/DDBJ databases">
        <title>Genomic Encyclopedia of Type Strains, Phase IV (KMG-IV): sequencing the most valuable type-strain genomes for metagenomic binning, comparative biology and taxonomic classification.</title>
        <authorList>
            <person name="Goeker M."/>
        </authorList>
    </citation>
    <scope>NUCLEOTIDE SEQUENCE [LARGE SCALE GENOMIC DNA]</scope>
    <source>
        <strain evidence="9 10">DSM 27057</strain>
    </source>
</reference>
<dbReference type="GO" id="GO:0022857">
    <property type="term" value="F:transmembrane transporter activity"/>
    <property type="evidence" value="ECO:0007669"/>
    <property type="project" value="InterPro"/>
</dbReference>
<feature type="transmembrane region" description="Helical" evidence="7">
    <location>
        <begin position="256"/>
        <end position="274"/>
    </location>
</feature>
<feature type="transmembrane region" description="Helical" evidence="7">
    <location>
        <begin position="175"/>
        <end position="193"/>
    </location>
</feature>
<dbReference type="InterPro" id="IPR011701">
    <property type="entry name" value="MFS"/>
</dbReference>
<name>A0A7W6G4V8_9SPHN</name>
<dbReference type="PROSITE" id="PS50850">
    <property type="entry name" value="MFS"/>
    <property type="match status" value="1"/>
</dbReference>
<dbReference type="SUPFAM" id="SSF103473">
    <property type="entry name" value="MFS general substrate transporter"/>
    <property type="match status" value="1"/>
</dbReference>
<dbReference type="Pfam" id="PF07690">
    <property type="entry name" value="MFS_1"/>
    <property type="match status" value="1"/>
</dbReference>
<dbReference type="GO" id="GO:0005886">
    <property type="term" value="C:plasma membrane"/>
    <property type="evidence" value="ECO:0007669"/>
    <property type="project" value="UniProtKB-SubCell"/>
</dbReference>
<keyword evidence="3" id="KW-1003">Cell membrane</keyword>
<feature type="transmembrane region" description="Helical" evidence="7">
    <location>
        <begin position="144"/>
        <end position="169"/>
    </location>
</feature>
<dbReference type="PROSITE" id="PS00216">
    <property type="entry name" value="SUGAR_TRANSPORT_1"/>
    <property type="match status" value="1"/>
</dbReference>
<dbReference type="InterPro" id="IPR050171">
    <property type="entry name" value="MFS_Transporters"/>
</dbReference>
<gene>
    <name evidence="9" type="ORF">GGR38_000981</name>
</gene>
<feature type="transmembrane region" description="Helical" evidence="7">
    <location>
        <begin position="21"/>
        <end position="46"/>
    </location>
</feature>
<proteinExistence type="predicted"/>
<evidence type="ECO:0000313" key="10">
    <source>
        <dbReference type="Proteomes" id="UP000548867"/>
    </source>
</evidence>
<evidence type="ECO:0000256" key="3">
    <source>
        <dbReference type="ARBA" id="ARBA00022475"/>
    </source>
</evidence>
<keyword evidence="5 7" id="KW-1133">Transmembrane helix</keyword>
<keyword evidence="4 7" id="KW-0812">Transmembrane</keyword>
<dbReference type="InterPro" id="IPR020846">
    <property type="entry name" value="MFS_dom"/>
</dbReference>
<feature type="transmembrane region" description="Helical" evidence="7">
    <location>
        <begin position="310"/>
        <end position="329"/>
    </location>
</feature>
<evidence type="ECO:0000256" key="2">
    <source>
        <dbReference type="ARBA" id="ARBA00022448"/>
    </source>
</evidence>
<feature type="transmembrane region" description="Helical" evidence="7">
    <location>
        <begin position="110"/>
        <end position="132"/>
    </location>
</feature>
<dbReference type="CDD" id="cd17473">
    <property type="entry name" value="MFS_arabinose_efflux_permease_like"/>
    <property type="match status" value="1"/>
</dbReference>
<evidence type="ECO:0000259" key="8">
    <source>
        <dbReference type="PROSITE" id="PS50850"/>
    </source>
</evidence>
<protein>
    <submittedName>
        <fullName evidence="9">MFS family permease</fullName>
    </submittedName>
</protein>
<feature type="domain" description="Major facilitator superfamily (MFS) profile" evidence="8">
    <location>
        <begin position="17"/>
        <end position="395"/>
    </location>
</feature>
<dbReference type="InterPro" id="IPR036259">
    <property type="entry name" value="MFS_trans_sf"/>
</dbReference>
<dbReference type="Proteomes" id="UP000548867">
    <property type="component" value="Unassembled WGS sequence"/>
</dbReference>
<feature type="transmembrane region" description="Helical" evidence="7">
    <location>
        <begin position="341"/>
        <end position="366"/>
    </location>
</feature>
<evidence type="ECO:0000313" key="9">
    <source>
        <dbReference type="EMBL" id="MBB3954054.1"/>
    </source>
</evidence>
<comment type="subcellular location">
    <subcellularLocation>
        <location evidence="1">Cell membrane</location>
        <topology evidence="1">Multi-pass membrane protein</topology>
    </subcellularLocation>
</comment>
<dbReference type="InterPro" id="IPR005829">
    <property type="entry name" value="Sugar_transporter_CS"/>
</dbReference>
<sequence>MMLFLRHFYRSLTLKPQGFTMIVAGFLPVFAIIAMFPVVAAIIGHFKDLPDAAIRVPAMVTAPGYAIALLAPFAGALADRYGRRPLLLACTLAYGVVGAAPFLMENLDAIIASRILLGVCEAGILTIVNTLIADYWDDNGRRNWLMLQGLVGPFFQPLVFILVAAVAAVRWNGGFLVYLIAFPIFISMYFFLFEPNHSKAENPAVKPPAEAFPIGSALAVGGLTLFASVLYYVFIVNGSIVWREVGLSDPMAISKATFVPSFFILAGSVLFRILSRYGNAVQIGGFLAMLGLGLAGIGLAHNVLSMQAGLILQQTGAGMAVPALIAWAQSKFSFAHRGRGMGLWTSAFFLGQAISPIIVGFVAQALGTMQMAFLAAGGAALAGAVICGLLAMQIGKPALQKPFGA</sequence>